<sequence>MQQKFFFQPSKSVAKRLTETFDFVWPTAAAIWNLRWQVVGIVQVCPDISEAELLGRFVAGSEIRGANLKKACITTSWSGQQRQFAKFLLFEFCALYEWWCESMHGRLSLPDGSSKALQFPTSTKGNVKRGVGSVIDAATASGSSVVGAAFFPSLKTNKKYAPIQIESLLTCYRYFKELRNSLIHGSGDAVEKLKSSETNYRKLSAADLRAAEVPAFIPYSGSGDPDISLRGVVGFGEIVLMLVSTLDIELSKTALSEIEFKECWSRVHGDGPREVATVDANRRAHRIRVLSKNLGLPTPKVSVEFEEWLRANRLVHY</sequence>
<evidence type="ECO:0000313" key="1">
    <source>
        <dbReference type="EMBL" id="TNJ33829.1"/>
    </source>
</evidence>
<name>A0A5C4RS89_9GAMM</name>
<dbReference type="EMBL" id="SMDR01000002">
    <property type="protein sequence ID" value="TNJ33829.1"/>
    <property type="molecule type" value="Genomic_DNA"/>
</dbReference>
<protein>
    <submittedName>
        <fullName evidence="1">Uncharacterized protein</fullName>
    </submittedName>
</protein>
<dbReference type="RefSeq" id="WP_139448627.1">
    <property type="nucleotide sequence ID" value="NZ_SMDR01000002.1"/>
</dbReference>
<keyword evidence="2" id="KW-1185">Reference proteome</keyword>
<accession>A0A5C4RS89</accession>
<dbReference type="AlphaFoldDB" id="A0A5C4RS89"/>
<gene>
    <name evidence="1" type="ORF">E1B00_10895</name>
</gene>
<proteinExistence type="predicted"/>
<dbReference type="OrthoDB" id="9255525at2"/>
<organism evidence="1 2">
    <name type="scientific">Arenimonas terrae</name>
    <dbReference type="NCBI Taxonomy" id="2546226"/>
    <lineage>
        <taxon>Bacteria</taxon>
        <taxon>Pseudomonadati</taxon>
        <taxon>Pseudomonadota</taxon>
        <taxon>Gammaproteobacteria</taxon>
        <taxon>Lysobacterales</taxon>
        <taxon>Lysobacteraceae</taxon>
        <taxon>Arenimonas</taxon>
    </lineage>
</organism>
<dbReference type="Proteomes" id="UP000305760">
    <property type="component" value="Unassembled WGS sequence"/>
</dbReference>
<comment type="caution">
    <text evidence="1">The sequence shown here is derived from an EMBL/GenBank/DDBJ whole genome shotgun (WGS) entry which is preliminary data.</text>
</comment>
<evidence type="ECO:0000313" key="2">
    <source>
        <dbReference type="Proteomes" id="UP000305760"/>
    </source>
</evidence>
<reference evidence="1 2" key="1">
    <citation type="submission" date="2019-03" db="EMBL/GenBank/DDBJ databases">
        <title>Arenimonas daejeonensis sp. nov., isolated from compost.</title>
        <authorList>
            <person name="Jeon C.O."/>
        </authorList>
    </citation>
    <scope>NUCLEOTIDE SEQUENCE [LARGE SCALE GENOMIC DNA]</scope>
    <source>
        <strain evidence="1 2">R29</strain>
    </source>
</reference>